<dbReference type="InterPro" id="IPR018606">
    <property type="entry name" value="Arb1"/>
</dbReference>
<proteinExistence type="predicted"/>
<dbReference type="OrthoDB" id="435402at2759"/>
<name>A0A9W7YFC6_9FUNG</name>
<dbReference type="GO" id="GO:0031047">
    <property type="term" value="P:regulatory ncRNA-mediated gene silencing"/>
    <property type="evidence" value="ECO:0007669"/>
    <property type="project" value="InterPro"/>
</dbReference>
<evidence type="ECO:0000313" key="2">
    <source>
        <dbReference type="Proteomes" id="UP001143981"/>
    </source>
</evidence>
<dbReference type="Proteomes" id="UP001143981">
    <property type="component" value="Unassembled WGS sequence"/>
</dbReference>
<gene>
    <name evidence="1" type="ORF">LPJ61_002007</name>
</gene>
<sequence length="354" mass="38279">MSTSASSSSASMPTLRAAGIDTRRFSSEPLLLRLDVATHAFYQGLADSRDRKMMELAASTANVNVLTRPAGKKEFKKYNQPGEDETTRNVRLKYQLREDNLAQMGAFDPQWGLRWLFSYVALTDMPGIGSDGAGRFVDLVERWLEALAAAGIHEIADELPGLRQTIAAARDELPCALSVSEKLPGRFNAACSLLFAGALRTTYVDAHQPRWVLRLRARDGAPGTAAAAALPEGLGHEGAAPMSVADAQEYVSGIVAPDARCTSSGAVDLRVKGIGPAAEDSGLAQVRVRVFDRQAMEDKGDELVLRLEHDAAAELRVGFVIEATLHALDGDVHYIDLVTLVWPSYAPLDFVDLF</sequence>
<dbReference type="AlphaFoldDB" id="A0A9W7YFC6"/>
<accession>A0A9W7YFC6</accession>
<comment type="caution">
    <text evidence="1">The sequence shown here is derived from an EMBL/GenBank/DDBJ whole genome shotgun (WGS) entry which is preliminary data.</text>
</comment>
<protein>
    <submittedName>
        <fullName evidence="1">Uncharacterized protein</fullName>
    </submittedName>
</protein>
<evidence type="ECO:0000313" key="1">
    <source>
        <dbReference type="EMBL" id="KAJ1732514.1"/>
    </source>
</evidence>
<dbReference type="GO" id="GO:0033167">
    <property type="term" value="C:ARC complex"/>
    <property type="evidence" value="ECO:0007669"/>
    <property type="project" value="InterPro"/>
</dbReference>
<dbReference type="Pfam" id="PF09692">
    <property type="entry name" value="Arb1"/>
    <property type="match status" value="1"/>
</dbReference>
<reference evidence="1" key="1">
    <citation type="submission" date="2022-07" db="EMBL/GenBank/DDBJ databases">
        <title>Phylogenomic reconstructions and comparative analyses of Kickxellomycotina fungi.</title>
        <authorList>
            <person name="Reynolds N.K."/>
            <person name="Stajich J.E."/>
            <person name="Barry K."/>
            <person name="Grigoriev I.V."/>
            <person name="Crous P."/>
            <person name="Smith M.E."/>
        </authorList>
    </citation>
    <scope>NUCLEOTIDE SEQUENCE</scope>
    <source>
        <strain evidence="1">BCRC 34381</strain>
    </source>
</reference>
<keyword evidence="2" id="KW-1185">Reference proteome</keyword>
<organism evidence="1 2">
    <name type="scientific">Coemansia biformis</name>
    <dbReference type="NCBI Taxonomy" id="1286918"/>
    <lineage>
        <taxon>Eukaryota</taxon>
        <taxon>Fungi</taxon>
        <taxon>Fungi incertae sedis</taxon>
        <taxon>Zoopagomycota</taxon>
        <taxon>Kickxellomycotina</taxon>
        <taxon>Kickxellomycetes</taxon>
        <taxon>Kickxellales</taxon>
        <taxon>Kickxellaceae</taxon>
        <taxon>Coemansia</taxon>
    </lineage>
</organism>
<dbReference type="EMBL" id="JANBOI010000219">
    <property type="protein sequence ID" value="KAJ1732514.1"/>
    <property type="molecule type" value="Genomic_DNA"/>
</dbReference>